<name>A0A0D8L9Q0_MORMO</name>
<organism evidence="10 11">
    <name type="scientific">Morganella morganii</name>
    <name type="common">Proteus morganii</name>
    <dbReference type="NCBI Taxonomy" id="582"/>
    <lineage>
        <taxon>Bacteria</taxon>
        <taxon>Pseudomonadati</taxon>
        <taxon>Pseudomonadota</taxon>
        <taxon>Gammaproteobacteria</taxon>
        <taxon>Enterobacterales</taxon>
        <taxon>Morganellaceae</taxon>
        <taxon>Morganella</taxon>
    </lineage>
</organism>
<dbReference type="AlphaFoldDB" id="A0A0D8L9Q0"/>
<proteinExistence type="inferred from homology"/>
<dbReference type="Gene3D" id="3.90.1200.10">
    <property type="match status" value="1"/>
</dbReference>
<comment type="similarity">
    <text evidence="1">Belongs to the methylthioribose kinase family.</text>
</comment>
<evidence type="ECO:0000256" key="3">
    <source>
        <dbReference type="ARBA" id="ARBA00012128"/>
    </source>
</evidence>
<dbReference type="GO" id="GO:0046522">
    <property type="term" value="F:S-methyl-5-thioribose kinase activity"/>
    <property type="evidence" value="ECO:0007669"/>
    <property type="project" value="UniProtKB-EC"/>
</dbReference>
<keyword evidence="7" id="KW-0067">ATP-binding</keyword>
<dbReference type="SUPFAM" id="SSF56112">
    <property type="entry name" value="Protein kinase-like (PK-like)"/>
    <property type="match status" value="1"/>
</dbReference>
<evidence type="ECO:0000313" key="10">
    <source>
        <dbReference type="EMBL" id="KJF78690.1"/>
    </source>
</evidence>
<evidence type="ECO:0000256" key="6">
    <source>
        <dbReference type="ARBA" id="ARBA00022777"/>
    </source>
</evidence>
<protein>
    <recommendedName>
        <fullName evidence="3">S-methyl-5-thioribose kinase</fullName>
        <ecNumber evidence="3">2.7.1.100</ecNumber>
    </recommendedName>
</protein>
<dbReference type="PANTHER" id="PTHR34273">
    <property type="entry name" value="METHYLTHIORIBOSE KINASE"/>
    <property type="match status" value="1"/>
</dbReference>
<keyword evidence="8" id="KW-0486">Methionine biosynthesis</keyword>
<dbReference type="Gene3D" id="3.30.200.20">
    <property type="entry name" value="Phosphorylase Kinase, domain 1"/>
    <property type="match status" value="1"/>
</dbReference>
<dbReference type="InterPro" id="IPR011009">
    <property type="entry name" value="Kinase-like_dom_sf"/>
</dbReference>
<sequence>MMQHPPAGYTPQTCGTLPAYLSSHLPGDILPGGTPESWLIEEVGDGNLNLVFIVRGSERILVVKQSLPYVRAAGESWKLSLQRNYFEYHALLQEKRFAPDSVPAVYFYDESMALFAMEYLADHIILRNALIAGEYVPQLAEKTGLFMARTLFNTSDIGMAAQEKKALTAQFSANHELCKITEDLIFTEPYFPAPRNNHTAPQLDRDAKAVMLDRDMVQAAMRYKYKFMTQAQALLHGDLHTGSVMIGTDSVQVIDPEFSFMGPMAFDTGNYAGNLYMAWFSQPGHRETEEETARYQQWLLSQISQTWNIFETEFRRLWTEKSQGDAWPRKLYQDGMFDDNFLKTAQDSFFAELFQDTLVNAGLEINRRLLGFAGVADFKTIADADKRAALERKALKLARELIVNARHYRSFADVEAFLPYC</sequence>
<keyword evidence="5" id="KW-0547">Nucleotide-binding</keyword>
<dbReference type="PIRSF" id="PIRSF031134">
    <property type="entry name" value="MTRK"/>
    <property type="match status" value="1"/>
</dbReference>
<dbReference type="PANTHER" id="PTHR34273:SF2">
    <property type="entry name" value="METHYLTHIORIBOSE KINASE"/>
    <property type="match status" value="1"/>
</dbReference>
<dbReference type="Proteomes" id="UP000032582">
    <property type="component" value="Unassembled WGS sequence"/>
</dbReference>
<dbReference type="GO" id="GO:0005524">
    <property type="term" value="F:ATP binding"/>
    <property type="evidence" value="ECO:0007669"/>
    <property type="project" value="UniProtKB-KW"/>
</dbReference>
<dbReference type="NCBIfam" id="TIGR01767">
    <property type="entry name" value="MTRK"/>
    <property type="match status" value="1"/>
</dbReference>
<evidence type="ECO:0000256" key="8">
    <source>
        <dbReference type="ARBA" id="ARBA00023167"/>
    </source>
</evidence>
<evidence type="ECO:0000256" key="4">
    <source>
        <dbReference type="ARBA" id="ARBA00022679"/>
    </source>
</evidence>
<evidence type="ECO:0000256" key="5">
    <source>
        <dbReference type="ARBA" id="ARBA00022741"/>
    </source>
</evidence>
<evidence type="ECO:0000259" key="9">
    <source>
        <dbReference type="Pfam" id="PF01636"/>
    </source>
</evidence>
<keyword evidence="4" id="KW-0808">Transferase</keyword>
<dbReference type="Pfam" id="PF01636">
    <property type="entry name" value="APH"/>
    <property type="match status" value="1"/>
</dbReference>
<comment type="subunit">
    <text evidence="2">Homodimer.</text>
</comment>
<evidence type="ECO:0000313" key="11">
    <source>
        <dbReference type="Proteomes" id="UP000032582"/>
    </source>
</evidence>
<keyword evidence="6 10" id="KW-0418">Kinase</keyword>
<gene>
    <name evidence="10" type="ORF">UA45_04395</name>
</gene>
<evidence type="ECO:0000256" key="2">
    <source>
        <dbReference type="ARBA" id="ARBA00011738"/>
    </source>
</evidence>
<accession>A0A0D8L9Q0</accession>
<dbReference type="EC" id="2.7.1.100" evidence="3"/>
<comment type="caution">
    <text evidence="10">The sequence shown here is derived from an EMBL/GenBank/DDBJ whole genome shotgun (WGS) entry which is preliminary data.</text>
</comment>
<keyword evidence="8" id="KW-0028">Amino-acid biosynthesis</keyword>
<evidence type="ECO:0000256" key="1">
    <source>
        <dbReference type="ARBA" id="ARBA00010165"/>
    </source>
</evidence>
<dbReference type="PATRIC" id="fig|582.24.peg.1344"/>
<dbReference type="InterPro" id="IPR002575">
    <property type="entry name" value="Aminoglycoside_PTrfase"/>
</dbReference>
<dbReference type="EMBL" id="JZSH01000029">
    <property type="protein sequence ID" value="KJF78690.1"/>
    <property type="molecule type" value="Genomic_DNA"/>
</dbReference>
<reference evidence="10 11" key="1">
    <citation type="submission" date="2015-02" db="EMBL/GenBank/DDBJ databases">
        <title>Whole genome shotgun sequencing of cultured foodborne pathogen.</title>
        <authorList>
            <person name="Timme R."/>
            <person name="Allard M.W."/>
            <person name="Strain E."/>
            <person name="Evans P.S."/>
            <person name="Brown E."/>
        </authorList>
    </citation>
    <scope>NUCLEOTIDE SEQUENCE [LARGE SCALE GENOMIC DNA]</scope>
    <source>
        <strain evidence="10 11">GCSL-TSO-24</strain>
    </source>
</reference>
<dbReference type="InterPro" id="IPR009212">
    <property type="entry name" value="Methylthioribose_kinase"/>
</dbReference>
<evidence type="ECO:0000256" key="7">
    <source>
        <dbReference type="ARBA" id="ARBA00022840"/>
    </source>
</evidence>
<feature type="domain" description="Aminoglycoside phosphotransferase" evidence="9">
    <location>
        <begin position="40"/>
        <end position="295"/>
    </location>
</feature>
<dbReference type="GO" id="GO:0009086">
    <property type="term" value="P:methionine biosynthetic process"/>
    <property type="evidence" value="ECO:0007669"/>
    <property type="project" value="UniProtKB-KW"/>
</dbReference>